<name>A0A0F9KWK2_9ZZZZ</name>
<dbReference type="CDD" id="cd00118">
    <property type="entry name" value="LysM"/>
    <property type="match status" value="1"/>
</dbReference>
<protein>
    <recommendedName>
        <fullName evidence="2">LysM domain-containing protein</fullName>
    </recommendedName>
</protein>
<organism evidence="3">
    <name type="scientific">marine sediment metagenome</name>
    <dbReference type="NCBI Taxonomy" id="412755"/>
    <lineage>
        <taxon>unclassified sequences</taxon>
        <taxon>metagenomes</taxon>
        <taxon>ecological metagenomes</taxon>
    </lineage>
</organism>
<gene>
    <name evidence="3" type="ORF">LCGC14_1282130</name>
</gene>
<dbReference type="SMART" id="SM00257">
    <property type="entry name" value="LysM"/>
    <property type="match status" value="1"/>
</dbReference>
<evidence type="ECO:0000313" key="3">
    <source>
        <dbReference type="EMBL" id="KKM86128.1"/>
    </source>
</evidence>
<dbReference type="EMBL" id="LAZR01007302">
    <property type="protein sequence ID" value="KKM86128.1"/>
    <property type="molecule type" value="Genomic_DNA"/>
</dbReference>
<feature type="region of interest" description="Disordered" evidence="1">
    <location>
        <begin position="49"/>
        <end position="77"/>
    </location>
</feature>
<dbReference type="PROSITE" id="PS51782">
    <property type="entry name" value="LYSM"/>
    <property type="match status" value="1"/>
</dbReference>
<comment type="caution">
    <text evidence="3">The sequence shown here is derived from an EMBL/GenBank/DDBJ whole genome shotgun (WGS) entry which is preliminary data.</text>
</comment>
<evidence type="ECO:0000256" key="1">
    <source>
        <dbReference type="SAM" id="MobiDB-lite"/>
    </source>
</evidence>
<dbReference type="InterPro" id="IPR036779">
    <property type="entry name" value="LysM_dom_sf"/>
</dbReference>
<dbReference type="Pfam" id="PF01476">
    <property type="entry name" value="LysM"/>
    <property type="match status" value="1"/>
</dbReference>
<dbReference type="InterPro" id="IPR018392">
    <property type="entry name" value="LysM"/>
</dbReference>
<reference evidence="3" key="1">
    <citation type="journal article" date="2015" name="Nature">
        <title>Complex archaea that bridge the gap between prokaryotes and eukaryotes.</title>
        <authorList>
            <person name="Spang A."/>
            <person name="Saw J.H."/>
            <person name="Jorgensen S.L."/>
            <person name="Zaremba-Niedzwiedzka K."/>
            <person name="Martijn J."/>
            <person name="Lind A.E."/>
            <person name="van Eijk R."/>
            <person name="Schleper C."/>
            <person name="Guy L."/>
            <person name="Ettema T.J."/>
        </authorList>
    </citation>
    <scope>NUCLEOTIDE SEQUENCE</scope>
</reference>
<dbReference type="SUPFAM" id="SSF54106">
    <property type="entry name" value="LysM domain"/>
    <property type="match status" value="1"/>
</dbReference>
<dbReference type="AlphaFoldDB" id="A0A0F9KWK2"/>
<feature type="compositionally biased region" description="Pro residues" evidence="1">
    <location>
        <begin position="59"/>
        <end position="77"/>
    </location>
</feature>
<evidence type="ECO:0000259" key="2">
    <source>
        <dbReference type="PROSITE" id="PS51782"/>
    </source>
</evidence>
<proteinExistence type="predicted"/>
<sequence length="77" mass="7930">MPYTIQSGDNLWNIWQAQGQSVSWSEFLALNSQFDNPSLIFPGQTVNLPGDAAAAAPTPSAPAPAPAPIAPAPTPSA</sequence>
<feature type="domain" description="LysM" evidence="2">
    <location>
        <begin position="1"/>
        <end position="48"/>
    </location>
</feature>
<dbReference type="Gene3D" id="3.10.350.10">
    <property type="entry name" value="LysM domain"/>
    <property type="match status" value="1"/>
</dbReference>
<accession>A0A0F9KWK2</accession>